<evidence type="ECO:0000313" key="12">
    <source>
        <dbReference type="EMBL" id="CAB4932519.1"/>
    </source>
</evidence>
<keyword evidence="2" id="KW-1003">Cell membrane</keyword>
<feature type="region of interest" description="Disordered" evidence="8">
    <location>
        <begin position="560"/>
        <end position="647"/>
    </location>
</feature>
<feature type="compositionally biased region" description="Low complexity" evidence="8">
    <location>
        <begin position="27"/>
        <end position="36"/>
    </location>
</feature>
<evidence type="ECO:0000256" key="6">
    <source>
        <dbReference type="ARBA" id="ARBA00022989"/>
    </source>
</evidence>
<dbReference type="GO" id="GO:0010041">
    <property type="term" value="P:response to iron(III) ion"/>
    <property type="evidence" value="ECO:0007669"/>
    <property type="project" value="TreeGrafter"/>
</dbReference>
<feature type="transmembrane region" description="Helical" evidence="9">
    <location>
        <begin position="433"/>
        <end position="455"/>
    </location>
</feature>
<dbReference type="InterPro" id="IPR038731">
    <property type="entry name" value="RgtA/B/C-like"/>
</dbReference>
<evidence type="ECO:0000256" key="7">
    <source>
        <dbReference type="ARBA" id="ARBA00023136"/>
    </source>
</evidence>
<keyword evidence="6 9" id="KW-1133">Transmembrane helix</keyword>
<evidence type="ECO:0000259" key="10">
    <source>
        <dbReference type="Pfam" id="PF13231"/>
    </source>
</evidence>
<evidence type="ECO:0000256" key="8">
    <source>
        <dbReference type="SAM" id="MobiDB-lite"/>
    </source>
</evidence>
<keyword evidence="3" id="KW-0328">Glycosyltransferase</keyword>
<feature type="transmembrane region" description="Helical" evidence="9">
    <location>
        <begin position="523"/>
        <end position="543"/>
    </location>
</feature>
<feature type="region of interest" description="Disordered" evidence="8">
    <location>
        <begin position="1"/>
        <end position="75"/>
    </location>
</feature>
<evidence type="ECO:0000256" key="3">
    <source>
        <dbReference type="ARBA" id="ARBA00022676"/>
    </source>
</evidence>
<gene>
    <name evidence="12" type="ORF">UFOPK3564_02455</name>
</gene>
<dbReference type="Pfam" id="PF13231">
    <property type="entry name" value="PMT_2"/>
    <property type="match status" value="1"/>
</dbReference>
<dbReference type="GO" id="GO:0005886">
    <property type="term" value="C:plasma membrane"/>
    <property type="evidence" value="ECO:0007669"/>
    <property type="project" value="UniProtKB-SubCell"/>
</dbReference>
<dbReference type="Pfam" id="PF24878">
    <property type="entry name" value="YkcB_C"/>
    <property type="match status" value="1"/>
</dbReference>
<feature type="transmembrane region" description="Helical" evidence="9">
    <location>
        <begin position="160"/>
        <end position="183"/>
    </location>
</feature>
<dbReference type="EMBL" id="CAFBMK010000173">
    <property type="protein sequence ID" value="CAB4932519.1"/>
    <property type="molecule type" value="Genomic_DNA"/>
</dbReference>
<accession>A0A6J7INE5</accession>
<organism evidence="12">
    <name type="scientific">freshwater metagenome</name>
    <dbReference type="NCBI Taxonomy" id="449393"/>
    <lineage>
        <taxon>unclassified sequences</taxon>
        <taxon>metagenomes</taxon>
        <taxon>ecological metagenomes</taxon>
    </lineage>
</organism>
<feature type="transmembrane region" description="Helical" evidence="9">
    <location>
        <begin position="228"/>
        <end position="246"/>
    </location>
</feature>
<name>A0A6J7INE5_9ZZZZ</name>
<keyword evidence="4" id="KW-0808">Transferase</keyword>
<dbReference type="GO" id="GO:0016763">
    <property type="term" value="F:pentosyltransferase activity"/>
    <property type="evidence" value="ECO:0007669"/>
    <property type="project" value="TreeGrafter"/>
</dbReference>
<evidence type="ECO:0000256" key="2">
    <source>
        <dbReference type="ARBA" id="ARBA00022475"/>
    </source>
</evidence>
<sequence>MFETSLGRRGRPRPARDMPLGGQRRFAVAAPPATTDAPHHAGDRPDDRADARGGDRGPVDDRRGTGDGTGRRRLTTLVRGREGDPAWIRPALWGVLVASAFLMLWNLSGNGMSNTYYAAAVRSASVSWKAWFFGSLDPGSFITVDKPPLSIWLMGLSTRILGFGSFSMLLPQALCTIASVGLLHATVRRGLEDRLGASGAAAAGLLAAALLAVTPITVAIGRVNNPDALLILLLVASAWATMRAVEDGRLKWLVWAGVFVGLAFTAKMLQGWMIVPALGAVYLLAGPPRLLTRIRRLSVAGVVMVAVSAAWPTAVSLWPGAKPYVGGSEDGSAWNLILGYNGLGRITGDEGGTGGGNGASFGGLAGLGRLFNEQVGAQIAWLLPLAALSLVAALWLTRHAPRTDRARAVIVLLGIWTLVHALVFSTAEGTFHPYYTSAMAPAIAGSSAVGLVLLWRAARTSLVAHVGLAAAVAVTAWTSVELLGRASDFQPWLRIAVPVLAGLAVLGSVGLRRSGATMRRLATAAAAAGILAIGAGPASYAVASVDRSLNGNNVLAGPASAAQGGMGGPGGMRGGGTRGPGGRTGTPPAGAVPGGGGAPPAVPGGSSTTGDGATATGDATGAASGATVTGSSSSSSRSAGGTGGGGMGGGSISSAVLAYLQANQGAAKYLLAASGSQTTAGVIIQTGEPVVTIGGFGGSDPAPTVAQLAQMVRDGELRYVLVSTNGRGGPGGSSSSALNAWVTAHGTAVTAVTVDGGTLYEVSAS</sequence>
<dbReference type="PANTHER" id="PTHR33908:SF3">
    <property type="entry name" value="UNDECAPRENYL PHOSPHATE-ALPHA-4-AMINO-4-DEOXY-L-ARABINOSE ARABINOSYL TRANSFERASE"/>
    <property type="match status" value="1"/>
</dbReference>
<evidence type="ECO:0000256" key="5">
    <source>
        <dbReference type="ARBA" id="ARBA00022692"/>
    </source>
</evidence>
<keyword evidence="7 9" id="KW-0472">Membrane</keyword>
<feature type="transmembrane region" description="Helical" evidence="9">
    <location>
        <begin position="297"/>
        <end position="318"/>
    </location>
</feature>
<comment type="subcellular location">
    <subcellularLocation>
        <location evidence="1">Cell membrane</location>
        <topology evidence="1">Multi-pass membrane protein</topology>
    </subcellularLocation>
</comment>
<feature type="domain" description="Glycosyltransferase RgtA/B/C/D-like" evidence="10">
    <location>
        <begin position="145"/>
        <end position="311"/>
    </location>
</feature>
<evidence type="ECO:0000256" key="4">
    <source>
        <dbReference type="ARBA" id="ARBA00022679"/>
    </source>
</evidence>
<dbReference type="PANTHER" id="PTHR33908">
    <property type="entry name" value="MANNOSYLTRANSFERASE YKCB-RELATED"/>
    <property type="match status" value="1"/>
</dbReference>
<feature type="domain" description="Putative mannosyltransferase YkcA/B-like C-terminal" evidence="11">
    <location>
        <begin position="657"/>
        <end position="745"/>
    </location>
</feature>
<keyword evidence="5 9" id="KW-0812">Transmembrane</keyword>
<evidence type="ECO:0000256" key="9">
    <source>
        <dbReference type="SAM" id="Phobius"/>
    </source>
</evidence>
<protein>
    <submittedName>
        <fullName evidence="12">Unannotated protein</fullName>
    </submittedName>
</protein>
<proteinExistence type="predicted"/>
<feature type="transmembrane region" description="Helical" evidence="9">
    <location>
        <begin position="252"/>
        <end position="285"/>
    </location>
</feature>
<dbReference type="InterPro" id="IPR056785">
    <property type="entry name" value="YkcA/B-like_C"/>
</dbReference>
<dbReference type="AlphaFoldDB" id="A0A6J7INE5"/>
<evidence type="ECO:0000259" key="11">
    <source>
        <dbReference type="Pfam" id="PF24878"/>
    </source>
</evidence>
<reference evidence="12" key="1">
    <citation type="submission" date="2020-05" db="EMBL/GenBank/DDBJ databases">
        <authorList>
            <person name="Chiriac C."/>
            <person name="Salcher M."/>
            <person name="Ghai R."/>
            <person name="Kavagutti S V."/>
        </authorList>
    </citation>
    <scope>NUCLEOTIDE SEQUENCE</scope>
</reference>
<feature type="transmembrane region" description="Helical" evidence="9">
    <location>
        <begin position="87"/>
        <end position="107"/>
    </location>
</feature>
<feature type="transmembrane region" description="Helical" evidence="9">
    <location>
        <begin position="462"/>
        <end position="480"/>
    </location>
</feature>
<feature type="transmembrane region" description="Helical" evidence="9">
    <location>
        <begin position="195"/>
        <end position="221"/>
    </location>
</feature>
<dbReference type="GO" id="GO:0008610">
    <property type="term" value="P:lipid biosynthetic process"/>
    <property type="evidence" value="ECO:0007669"/>
    <property type="project" value="UniProtKB-ARBA"/>
</dbReference>
<feature type="transmembrane region" description="Helical" evidence="9">
    <location>
        <begin position="408"/>
        <end position="427"/>
    </location>
</feature>
<feature type="compositionally biased region" description="Low complexity" evidence="8">
    <location>
        <begin position="603"/>
        <end position="639"/>
    </location>
</feature>
<feature type="transmembrane region" description="Helical" evidence="9">
    <location>
        <begin position="492"/>
        <end position="511"/>
    </location>
</feature>
<feature type="compositionally biased region" description="Gly residues" evidence="8">
    <location>
        <begin position="564"/>
        <end position="584"/>
    </location>
</feature>
<feature type="compositionally biased region" description="Basic and acidic residues" evidence="8">
    <location>
        <begin position="37"/>
        <end position="65"/>
    </location>
</feature>
<dbReference type="InterPro" id="IPR050297">
    <property type="entry name" value="LipidA_mod_glycosyltrf_83"/>
</dbReference>
<evidence type="ECO:0000256" key="1">
    <source>
        <dbReference type="ARBA" id="ARBA00004651"/>
    </source>
</evidence>
<feature type="transmembrane region" description="Helical" evidence="9">
    <location>
        <begin position="379"/>
        <end position="396"/>
    </location>
</feature>